<keyword evidence="4" id="KW-1185">Reference proteome</keyword>
<evidence type="ECO:0000256" key="1">
    <source>
        <dbReference type="SAM" id="Coils"/>
    </source>
</evidence>
<organism evidence="3 4">
    <name type="scientific">Peloplasma aerotolerans</name>
    <dbReference type="NCBI Taxonomy" id="3044389"/>
    <lineage>
        <taxon>Bacteria</taxon>
        <taxon>Bacillati</taxon>
        <taxon>Mycoplasmatota</taxon>
        <taxon>Mollicutes</taxon>
        <taxon>Acholeplasmatales</taxon>
        <taxon>Acholeplasmataceae</taxon>
        <taxon>Peloplasma</taxon>
    </lineage>
</organism>
<proteinExistence type="predicted"/>
<reference evidence="3" key="1">
    <citation type="submission" date="2023-05" db="EMBL/GenBank/DDBJ databases">
        <title>Mariniplasma microaerophilum sp. nov., a novel anaerobic mollicute isolated from terrestrial mud volcano, Taman Peninsula, Russia.</title>
        <authorList>
            <person name="Khomyakova M.A."/>
            <person name="Merkel A.Y."/>
            <person name="Slobodkin A.I."/>
        </authorList>
    </citation>
    <scope>NUCLEOTIDE SEQUENCE</scope>
    <source>
        <strain evidence="3">M4Ah</strain>
    </source>
</reference>
<keyword evidence="1" id="KW-0175">Coiled coil</keyword>
<dbReference type="Gene3D" id="2.60.120.260">
    <property type="entry name" value="Galactose-binding domain-like"/>
    <property type="match status" value="1"/>
</dbReference>
<dbReference type="Proteomes" id="UP001431532">
    <property type="component" value="Unassembled WGS sequence"/>
</dbReference>
<evidence type="ECO:0000313" key="4">
    <source>
        <dbReference type="Proteomes" id="UP001431532"/>
    </source>
</evidence>
<gene>
    <name evidence="3" type="ORF">QJ521_02490</name>
</gene>
<evidence type="ECO:0008006" key="5">
    <source>
        <dbReference type="Google" id="ProtNLM"/>
    </source>
</evidence>
<name>A0AAW6U3H4_9MOLU</name>
<dbReference type="PROSITE" id="PS51257">
    <property type="entry name" value="PROKAR_LIPOPROTEIN"/>
    <property type="match status" value="1"/>
</dbReference>
<feature type="signal peptide" evidence="2">
    <location>
        <begin position="1"/>
        <end position="18"/>
    </location>
</feature>
<evidence type="ECO:0000256" key="2">
    <source>
        <dbReference type="SAM" id="SignalP"/>
    </source>
</evidence>
<dbReference type="Gene3D" id="1.10.287.1490">
    <property type="match status" value="1"/>
</dbReference>
<comment type="caution">
    <text evidence="3">The sequence shown here is derived from an EMBL/GenBank/DDBJ whole genome shotgun (WGS) entry which is preliminary data.</text>
</comment>
<dbReference type="SUPFAM" id="SSF49785">
    <property type="entry name" value="Galactose-binding domain-like"/>
    <property type="match status" value="1"/>
</dbReference>
<protein>
    <recommendedName>
        <fullName evidence="5">F5/8 type C domain-containing protein</fullName>
    </recommendedName>
</protein>
<dbReference type="EMBL" id="JASCXW010000004">
    <property type="protein sequence ID" value="MDI6452422.1"/>
    <property type="molecule type" value="Genomic_DNA"/>
</dbReference>
<keyword evidence="2" id="KW-0732">Signal</keyword>
<dbReference type="SUPFAM" id="SSF58100">
    <property type="entry name" value="Bacterial hemolysins"/>
    <property type="match status" value="1"/>
</dbReference>
<dbReference type="InterPro" id="IPR008979">
    <property type="entry name" value="Galactose-bd-like_sf"/>
</dbReference>
<evidence type="ECO:0000313" key="3">
    <source>
        <dbReference type="EMBL" id="MDI6452422.1"/>
    </source>
</evidence>
<accession>A0AAW6U3H4</accession>
<dbReference type="AlphaFoldDB" id="A0AAW6U3H4"/>
<dbReference type="RefSeq" id="WP_282838837.1">
    <property type="nucleotide sequence ID" value="NZ_JASCXW010000004.1"/>
</dbReference>
<feature type="coiled-coil region" evidence="1">
    <location>
        <begin position="48"/>
        <end position="110"/>
    </location>
</feature>
<feature type="chain" id="PRO_5043700772" description="F5/8 type C domain-containing protein" evidence="2">
    <location>
        <begin position="19"/>
        <end position="760"/>
    </location>
</feature>
<sequence length="760" mass="85581">MKKLFFVVLLLLFSMGLASCGNSDEILTEITDLKDGIEALEESLGVDIDELRSLIAELRASVDQANDAIDELSGDLDDTNDAISQINTDLAALEVEIQALVADLLEANGKINDADLAIAQLTELVTMYIEFEAFDVEALATPLDSYFVELPNESERGASYDITWSSQSSRFVFREVLVEEEIEEEMVARNAFGAVILPHRTTQQNLVLTATFTSGQFVFEKSFDVVLPLSGYDSYANVQSALITTNNRVHSMIGVVYGTYTDANDNEFYLIVDVDGRTTINQDDEEVALPNAFKRVLIQENTPELEIGDEVYIIGRNTRNGTGRFFSPTMNNVYFVDNVTTAHVLSKGNETHITQTAMFAHEFTSLAEAGNTAKGYEYLVTGQLFKSVEERFLPGATDGDPLYDTDIYFVEFNDRRMEFYGLTEDQITLFDSLDGAFVSIPVFYADYESMFGENLNRAQYIGDGTDIVELDAQEIMDLIVGLFDRVIPEEYVSTQDQSFVLPVGRKWDATNENIEYLDVVWTSNNTELTAFTAAGGVQISAPFEETTITVTALIKVFDYETGTEENPVFIETTLNYEFTLKTNMIHWDDLEVVGFTVADIDWLEGMLLDDEDEYWDTWTYGPPGERRSNQDNIHKIVDGDRTELFAIEVEARSSGWNDYVIIDIEFAQAETINSVLVDSGVTGNDKIRGYELYVWDAVEEEWTMVYSITNVPNNALSYHIASFDDVETTQLRIRITDSDQKFWACCYTVRLSEIQIFKAE</sequence>